<dbReference type="InterPro" id="IPR017972">
    <property type="entry name" value="Cyt_P450_CS"/>
</dbReference>
<sequence length="507" mass="56932">MAASLEGTIFLAHHLLRYGIIYFGIYLLGKSSYRILLHPLARYPGPVLARISPFWRTHAQYSKRAHLIYQDLHQTYGPVVRDGPNSLSFSDYHAIKVIYGRGKDSFSRPNTFPTIGINSEHPPIFFAVDAQTHQSARRKVGGAYTMTTILTMEDQIDKIVQQLEDRLDEEAANESYFDFSKWINYFTVDIISDLAFGESFGCLRTCIDANGIISGLQGGHVFAIILSVVPSLGTLFSGPLSKYLKPPDNQGIGLALKVAANIVSERYKQPSEKKDLLNAIISSKDPDRSPIHRDQVRGEVVAALVAGGDTTAMSILGCVGFLLRNPGVFSKLREEIDTAYSEGHLPQDQVPRYADLAKLPYLTAVINETLRFSPSVGAAFTRRTPEQGVEILPGYYVPGGTEVGVNNWVIGRSADLYGKDVEKFRPERWLEDDAKTKLMKDYEFAFGHGARICIGRNLAFVELFKTIAELVRRYDIIPRDLNRLWTEELKLFLYKSDMMVTVKRRHI</sequence>
<name>A0A6G1FR44_9PEZI</name>
<dbReference type="InterPro" id="IPR002401">
    <property type="entry name" value="Cyt_P450_E_grp-I"/>
</dbReference>
<evidence type="ECO:0000256" key="3">
    <source>
        <dbReference type="ARBA" id="ARBA00023002"/>
    </source>
</evidence>
<dbReference type="PANTHER" id="PTHR24305:SF235">
    <property type="entry name" value="CYTOCHROME P450 MONOOXYGENASE APDB-RELATED"/>
    <property type="match status" value="1"/>
</dbReference>
<evidence type="ECO:0000313" key="8">
    <source>
        <dbReference type="Proteomes" id="UP000504638"/>
    </source>
</evidence>
<dbReference type="Pfam" id="PF00067">
    <property type="entry name" value="p450"/>
    <property type="match status" value="1"/>
</dbReference>
<reference evidence="9" key="3">
    <citation type="submission" date="2025-04" db="UniProtKB">
        <authorList>
            <consortium name="RefSeq"/>
        </authorList>
    </citation>
    <scope>IDENTIFICATION</scope>
    <source>
        <strain evidence="9">CBS 781.70</strain>
    </source>
</reference>
<evidence type="ECO:0000256" key="2">
    <source>
        <dbReference type="ARBA" id="ARBA00022723"/>
    </source>
</evidence>
<dbReference type="PROSITE" id="PS00086">
    <property type="entry name" value="CYTOCHROME_P450"/>
    <property type="match status" value="1"/>
</dbReference>
<dbReference type="PRINTS" id="PR00463">
    <property type="entry name" value="EP450I"/>
</dbReference>
<dbReference type="InterPro" id="IPR050121">
    <property type="entry name" value="Cytochrome_P450_monoxygenase"/>
</dbReference>
<dbReference type="GO" id="GO:0005506">
    <property type="term" value="F:iron ion binding"/>
    <property type="evidence" value="ECO:0007669"/>
    <property type="project" value="InterPro"/>
</dbReference>
<evidence type="ECO:0000256" key="1">
    <source>
        <dbReference type="ARBA" id="ARBA00001971"/>
    </source>
</evidence>
<keyword evidence="5 6" id="KW-0349">Heme</keyword>
<keyword evidence="8" id="KW-1185">Reference proteome</keyword>
<dbReference type="PANTHER" id="PTHR24305">
    <property type="entry name" value="CYTOCHROME P450"/>
    <property type="match status" value="1"/>
</dbReference>
<evidence type="ECO:0000256" key="6">
    <source>
        <dbReference type="RuleBase" id="RU000461"/>
    </source>
</evidence>
<evidence type="ECO:0000313" key="7">
    <source>
        <dbReference type="EMBL" id="KAF1808151.1"/>
    </source>
</evidence>
<protein>
    <submittedName>
        <fullName evidence="7 9">Cytochrome P450</fullName>
    </submittedName>
</protein>
<dbReference type="OrthoDB" id="3934656at2759"/>
<reference evidence="7 9" key="1">
    <citation type="submission" date="2020-01" db="EMBL/GenBank/DDBJ databases">
        <authorList>
            <consortium name="DOE Joint Genome Institute"/>
            <person name="Haridas S."/>
            <person name="Albert R."/>
            <person name="Binder M."/>
            <person name="Bloem J."/>
            <person name="Labutti K."/>
            <person name="Salamov A."/>
            <person name="Andreopoulos B."/>
            <person name="Baker S.E."/>
            <person name="Barry K."/>
            <person name="Bills G."/>
            <person name="Bluhm B.H."/>
            <person name="Cannon C."/>
            <person name="Castanera R."/>
            <person name="Culley D.E."/>
            <person name="Daum C."/>
            <person name="Ezra D."/>
            <person name="Gonzalez J.B."/>
            <person name="Henrissat B."/>
            <person name="Kuo A."/>
            <person name="Liang C."/>
            <person name="Lipzen A."/>
            <person name="Lutzoni F."/>
            <person name="Magnuson J."/>
            <person name="Mondo S."/>
            <person name="Nolan M."/>
            <person name="Ohm R."/>
            <person name="Pangilinan J."/>
            <person name="Park H.-J."/>
            <person name="Ramirez L."/>
            <person name="Alfaro M."/>
            <person name="Sun H."/>
            <person name="Tritt A."/>
            <person name="Yoshinaga Y."/>
            <person name="Zwiers L.-H."/>
            <person name="Turgeon B.G."/>
            <person name="Goodwin S.B."/>
            <person name="Spatafora J.W."/>
            <person name="Crous P.W."/>
            <person name="Grigoriev I.V."/>
        </authorList>
    </citation>
    <scope>NUCLEOTIDE SEQUENCE</scope>
    <source>
        <strain evidence="7 9">CBS 781.70</strain>
    </source>
</reference>
<dbReference type="RefSeq" id="XP_033529782.1">
    <property type="nucleotide sequence ID" value="XM_033674727.1"/>
</dbReference>
<evidence type="ECO:0000256" key="4">
    <source>
        <dbReference type="ARBA" id="ARBA00023004"/>
    </source>
</evidence>
<organism evidence="7">
    <name type="scientific">Eremomyces bilateralis CBS 781.70</name>
    <dbReference type="NCBI Taxonomy" id="1392243"/>
    <lineage>
        <taxon>Eukaryota</taxon>
        <taxon>Fungi</taxon>
        <taxon>Dikarya</taxon>
        <taxon>Ascomycota</taxon>
        <taxon>Pezizomycotina</taxon>
        <taxon>Dothideomycetes</taxon>
        <taxon>Dothideomycetes incertae sedis</taxon>
        <taxon>Eremomycetales</taxon>
        <taxon>Eremomycetaceae</taxon>
        <taxon>Eremomyces</taxon>
    </lineage>
</organism>
<dbReference type="GO" id="GO:0016705">
    <property type="term" value="F:oxidoreductase activity, acting on paired donors, with incorporation or reduction of molecular oxygen"/>
    <property type="evidence" value="ECO:0007669"/>
    <property type="project" value="InterPro"/>
</dbReference>
<comment type="similarity">
    <text evidence="6">Belongs to the cytochrome P450 family.</text>
</comment>
<keyword evidence="4 5" id="KW-0408">Iron</keyword>
<accession>A0A6G1FR44</accession>
<dbReference type="InterPro" id="IPR001128">
    <property type="entry name" value="Cyt_P450"/>
</dbReference>
<dbReference type="GeneID" id="54415297"/>
<dbReference type="InterPro" id="IPR036396">
    <property type="entry name" value="Cyt_P450_sf"/>
</dbReference>
<evidence type="ECO:0000256" key="5">
    <source>
        <dbReference type="PIRSR" id="PIRSR602401-1"/>
    </source>
</evidence>
<evidence type="ECO:0000313" key="9">
    <source>
        <dbReference type="RefSeq" id="XP_033529782.1"/>
    </source>
</evidence>
<keyword evidence="3 6" id="KW-0560">Oxidoreductase</keyword>
<dbReference type="Gene3D" id="1.10.630.10">
    <property type="entry name" value="Cytochrome P450"/>
    <property type="match status" value="1"/>
</dbReference>
<dbReference type="GO" id="GO:0044550">
    <property type="term" value="P:secondary metabolite biosynthetic process"/>
    <property type="evidence" value="ECO:0007669"/>
    <property type="project" value="UniProtKB-ARBA"/>
</dbReference>
<dbReference type="CDD" id="cd11060">
    <property type="entry name" value="CYP57A1-like"/>
    <property type="match status" value="1"/>
</dbReference>
<gene>
    <name evidence="7 9" type="ORF">P152DRAFT_254203</name>
</gene>
<keyword evidence="2 5" id="KW-0479">Metal-binding</keyword>
<dbReference type="GO" id="GO:0020037">
    <property type="term" value="F:heme binding"/>
    <property type="evidence" value="ECO:0007669"/>
    <property type="project" value="InterPro"/>
</dbReference>
<dbReference type="Proteomes" id="UP000504638">
    <property type="component" value="Unplaced"/>
</dbReference>
<feature type="binding site" description="axial binding residue" evidence="5">
    <location>
        <position position="453"/>
    </location>
    <ligand>
        <name>heme</name>
        <dbReference type="ChEBI" id="CHEBI:30413"/>
    </ligand>
    <ligandPart>
        <name>Fe</name>
        <dbReference type="ChEBI" id="CHEBI:18248"/>
    </ligandPart>
</feature>
<keyword evidence="6" id="KW-0503">Monooxygenase</keyword>
<reference evidence="9" key="2">
    <citation type="submission" date="2020-04" db="EMBL/GenBank/DDBJ databases">
        <authorList>
            <consortium name="NCBI Genome Project"/>
        </authorList>
    </citation>
    <scope>NUCLEOTIDE SEQUENCE</scope>
    <source>
        <strain evidence="9">CBS 781.70</strain>
    </source>
</reference>
<dbReference type="PRINTS" id="PR00385">
    <property type="entry name" value="P450"/>
</dbReference>
<dbReference type="EMBL" id="ML975189">
    <property type="protein sequence ID" value="KAF1808151.1"/>
    <property type="molecule type" value="Genomic_DNA"/>
</dbReference>
<dbReference type="GO" id="GO:0004497">
    <property type="term" value="F:monooxygenase activity"/>
    <property type="evidence" value="ECO:0007669"/>
    <property type="project" value="UniProtKB-KW"/>
</dbReference>
<dbReference type="AlphaFoldDB" id="A0A6G1FR44"/>
<comment type="cofactor">
    <cofactor evidence="1 5">
        <name>heme</name>
        <dbReference type="ChEBI" id="CHEBI:30413"/>
    </cofactor>
</comment>
<proteinExistence type="inferred from homology"/>
<dbReference type="SUPFAM" id="SSF48264">
    <property type="entry name" value="Cytochrome P450"/>
    <property type="match status" value="1"/>
</dbReference>